<feature type="region of interest" description="Disordered" evidence="1">
    <location>
        <begin position="161"/>
        <end position="198"/>
    </location>
</feature>
<evidence type="ECO:0000313" key="3">
    <source>
        <dbReference type="EMBL" id="SCG52862.1"/>
    </source>
</evidence>
<protein>
    <submittedName>
        <fullName evidence="3">Pimeloyl-ACP methyl ester carboxylesterase</fullName>
    </submittedName>
</protein>
<dbReference type="RefSeq" id="WP_088970946.1">
    <property type="nucleotide sequence ID" value="NZ_JBHLYF010000016.1"/>
</dbReference>
<dbReference type="SUPFAM" id="SSF53474">
    <property type="entry name" value="alpha/beta-Hydrolases"/>
    <property type="match status" value="1"/>
</dbReference>
<accession>A0A1C5I3G1</accession>
<dbReference type="Pfam" id="PF12697">
    <property type="entry name" value="Abhydrolase_6"/>
    <property type="match status" value="1"/>
</dbReference>
<reference evidence="3 4" key="1">
    <citation type="submission" date="2016-06" db="EMBL/GenBank/DDBJ databases">
        <authorList>
            <person name="Kjaerup R.B."/>
            <person name="Dalgaard T.S."/>
            <person name="Juul-Madsen H.R."/>
        </authorList>
    </citation>
    <scope>NUCLEOTIDE SEQUENCE [LARGE SCALE GENOMIC DNA]</scope>
    <source>
        <strain evidence="3 4">DSM 45097</strain>
    </source>
</reference>
<dbReference type="InterPro" id="IPR000073">
    <property type="entry name" value="AB_hydrolase_1"/>
</dbReference>
<dbReference type="AlphaFoldDB" id="A0A1C5I3G1"/>
<dbReference type="PANTHER" id="PTHR37017:SF11">
    <property type="entry name" value="ESTERASE_LIPASE_THIOESTERASE DOMAIN-CONTAINING PROTEIN"/>
    <property type="match status" value="1"/>
</dbReference>
<dbReference type="EMBL" id="LT607751">
    <property type="protein sequence ID" value="SCG52862.1"/>
    <property type="molecule type" value="Genomic_DNA"/>
</dbReference>
<dbReference type="Proteomes" id="UP000198210">
    <property type="component" value="Chromosome I"/>
</dbReference>
<feature type="domain" description="AB hydrolase-1" evidence="2">
    <location>
        <begin position="4"/>
        <end position="259"/>
    </location>
</feature>
<dbReference type="InterPro" id="IPR052897">
    <property type="entry name" value="Sec-Metab_Biosynth_Hydrolase"/>
</dbReference>
<evidence type="ECO:0000256" key="1">
    <source>
        <dbReference type="SAM" id="MobiDB-lite"/>
    </source>
</evidence>
<gene>
    <name evidence="3" type="ORF">GA0074704_2845</name>
</gene>
<sequence>MATFVLVPGFWLGGWAWREVTAKLRERGHEVFPVTLTGLAERAHLAGPEVGLETHTTDITALIETEELHDVVLVGHSGGGMPVTQAADRLPDRIAKVVYVDSGPLPDGAAQFDIHPPEEQERLRAVIGDGHLLPPPSWDPADDAVGLAGLDDTALALLRRRSTPEPLRAATDPVRRTGGPGSGPRPAAGGTPAVPGGTLAVPGETPVVPAALVACTFPLDVVTAMMAQGHPFFAELAGADLHALPTGHWPMLSEPAALAGLLDEIAAGVRP</sequence>
<feature type="compositionally biased region" description="Low complexity" evidence="1">
    <location>
        <begin position="184"/>
        <end position="198"/>
    </location>
</feature>
<dbReference type="InterPro" id="IPR029058">
    <property type="entry name" value="AB_hydrolase_fold"/>
</dbReference>
<keyword evidence="4" id="KW-1185">Reference proteome</keyword>
<dbReference type="GO" id="GO:0003824">
    <property type="term" value="F:catalytic activity"/>
    <property type="evidence" value="ECO:0007669"/>
    <property type="project" value="UniProtKB-ARBA"/>
</dbReference>
<name>A0A1C5I3G1_9ACTN</name>
<proteinExistence type="predicted"/>
<organism evidence="3 4">
    <name type="scientific">Micromonospora siamensis</name>
    <dbReference type="NCBI Taxonomy" id="299152"/>
    <lineage>
        <taxon>Bacteria</taxon>
        <taxon>Bacillati</taxon>
        <taxon>Actinomycetota</taxon>
        <taxon>Actinomycetes</taxon>
        <taxon>Micromonosporales</taxon>
        <taxon>Micromonosporaceae</taxon>
        <taxon>Micromonospora</taxon>
    </lineage>
</organism>
<evidence type="ECO:0000259" key="2">
    <source>
        <dbReference type="Pfam" id="PF12697"/>
    </source>
</evidence>
<dbReference type="Gene3D" id="3.40.50.1820">
    <property type="entry name" value="alpha/beta hydrolase"/>
    <property type="match status" value="1"/>
</dbReference>
<dbReference type="PANTHER" id="PTHR37017">
    <property type="entry name" value="AB HYDROLASE-1 DOMAIN-CONTAINING PROTEIN-RELATED"/>
    <property type="match status" value="1"/>
</dbReference>
<evidence type="ECO:0000313" key="4">
    <source>
        <dbReference type="Proteomes" id="UP000198210"/>
    </source>
</evidence>